<accession>A0AAD8GQQ2</accession>
<name>A0AAD8GQQ2_9APIA</name>
<evidence type="ECO:0000313" key="3">
    <source>
        <dbReference type="Proteomes" id="UP001237642"/>
    </source>
</evidence>
<evidence type="ECO:0000313" key="2">
    <source>
        <dbReference type="EMBL" id="KAK1352866.1"/>
    </source>
</evidence>
<dbReference type="PANTHER" id="PTHR31111:SF136">
    <property type="entry name" value="F-BOX ASSOCIATED DOMAIN-CONTAINING PROTEIN"/>
    <property type="match status" value="1"/>
</dbReference>
<feature type="domain" description="F-box" evidence="1">
    <location>
        <begin position="9"/>
        <end position="49"/>
    </location>
</feature>
<dbReference type="CDD" id="cd22157">
    <property type="entry name" value="F-box_AtFBW1-like"/>
    <property type="match status" value="1"/>
</dbReference>
<dbReference type="InterPro" id="IPR036047">
    <property type="entry name" value="F-box-like_dom_sf"/>
</dbReference>
<dbReference type="InterPro" id="IPR017451">
    <property type="entry name" value="F-box-assoc_interact_dom"/>
</dbReference>
<gene>
    <name evidence="2" type="ORF">POM88_052704</name>
</gene>
<protein>
    <recommendedName>
        <fullName evidence="1">F-box domain-containing protein</fullName>
    </recommendedName>
</protein>
<dbReference type="SMART" id="SM00256">
    <property type="entry name" value="FBOX"/>
    <property type="match status" value="1"/>
</dbReference>
<evidence type="ECO:0000259" key="1">
    <source>
        <dbReference type="SMART" id="SM00256"/>
    </source>
</evidence>
<keyword evidence="3" id="KW-1185">Reference proteome</keyword>
<dbReference type="NCBIfam" id="TIGR01640">
    <property type="entry name" value="F_box_assoc_1"/>
    <property type="match status" value="1"/>
</dbReference>
<reference evidence="2" key="1">
    <citation type="submission" date="2023-02" db="EMBL/GenBank/DDBJ databases">
        <title>Genome of toxic invasive species Heracleum sosnowskyi carries increased number of genes despite the absence of recent whole-genome duplications.</title>
        <authorList>
            <person name="Schelkunov M."/>
            <person name="Shtratnikova V."/>
            <person name="Makarenko M."/>
            <person name="Klepikova A."/>
            <person name="Omelchenko D."/>
            <person name="Novikova G."/>
            <person name="Obukhova E."/>
            <person name="Bogdanov V."/>
            <person name="Penin A."/>
            <person name="Logacheva M."/>
        </authorList>
    </citation>
    <scope>NUCLEOTIDE SEQUENCE</scope>
    <source>
        <strain evidence="2">Hsosn_3</strain>
        <tissue evidence="2">Leaf</tissue>
    </source>
</reference>
<dbReference type="InterPro" id="IPR006527">
    <property type="entry name" value="F-box-assoc_dom_typ1"/>
</dbReference>
<sequence>MAARTNPTLFDDLIIEILVRVPVKSLVRFQSVSQTWLSLIKDPAFVKSQLLHAITTETDQTRIMRRGINCFSLLHVDPRKIYTYFWNPAIRQSKVIPSCNTWSDIDEEALGFGYDGVAHDYKVFRVVKFESRPSFRAEVYSDNQNAWRNVPDPIDIPYGHFDVCVNGFLCGIGEHGIMAFDLNREVLNCAVKVPTIDGVHNHAHIDSDDDTRVHDNFQILEFHNSVAVTLLMNVDDTNRRICIWTLNDYACLHGGGVEASWTPMFSITLATSGELIRGYFSNGDFQQIIRNKDDLWIYCNADKKEAKINAPLPTNTSGHHYYSYNVYKYMESLVSLKGFRQVNKSAGSDDN</sequence>
<dbReference type="Pfam" id="PF00646">
    <property type="entry name" value="F-box"/>
    <property type="match status" value="1"/>
</dbReference>
<dbReference type="Pfam" id="PF07734">
    <property type="entry name" value="FBA_1"/>
    <property type="match status" value="1"/>
</dbReference>
<dbReference type="AlphaFoldDB" id="A0AAD8GQQ2"/>
<dbReference type="SUPFAM" id="SSF81383">
    <property type="entry name" value="F-box domain"/>
    <property type="match status" value="1"/>
</dbReference>
<dbReference type="Gene3D" id="1.20.1280.50">
    <property type="match status" value="1"/>
</dbReference>
<dbReference type="EMBL" id="JAUIZM010000014">
    <property type="protein sequence ID" value="KAK1352866.1"/>
    <property type="molecule type" value="Genomic_DNA"/>
</dbReference>
<proteinExistence type="predicted"/>
<dbReference type="Proteomes" id="UP001237642">
    <property type="component" value="Unassembled WGS sequence"/>
</dbReference>
<comment type="caution">
    <text evidence="2">The sequence shown here is derived from an EMBL/GenBank/DDBJ whole genome shotgun (WGS) entry which is preliminary data.</text>
</comment>
<dbReference type="PANTHER" id="PTHR31111">
    <property type="entry name" value="BNAA05G37150D PROTEIN-RELATED"/>
    <property type="match status" value="1"/>
</dbReference>
<dbReference type="InterPro" id="IPR001810">
    <property type="entry name" value="F-box_dom"/>
</dbReference>
<reference evidence="2" key="2">
    <citation type="submission" date="2023-05" db="EMBL/GenBank/DDBJ databases">
        <authorList>
            <person name="Schelkunov M.I."/>
        </authorList>
    </citation>
    <scope>NUCLEOTIDE SEQUENCE</scope>
    <source>
        <strain evidence="2">Hsosn_3</strain>
        <tissue evidence="2">Leaf</tissue>
    </source>
</reference>
<organism evidence="2 3">
    <name type="scientific">Heracleum sosnowskyi</name>
    <dbReference type="NCBI Taxonomy" id="360622"/>
    <lineage>
        <taxon>Eukaryota</taxon>
        <taxon>Viridiplantae</taxon>
        <taxon>Streptophyta</taxon>
        <taxon>Embryophyta</taxon>
        <taxon>Tracheophyta</taxon>
        <taxon>Spermatophyta</taxon>
        <taxon>Magnoliopsida</taxon>
        <taxon>eudicotyledons</taxon>
        <taxon>Gunneridae</taxon>
        <taxon>Pentapetalae</taxon>
        <taxon>asterids</taxon>
        <taxon>campanulids</taxon>
        <taxon>Apiales</taxon>
        <taxon>Apiaceae</taxon>
        <taxon>Apioideae</taxon>
        <taxon>apioid superclade</taxon>
        <taxon>Tordylieae</taxon>
        <taxon>Tordyliinae</taxon>
        <taxon>Heracleum</taxon>
    </lineage>
</organism>